<evidence type="ECO:0000256" key="8">
    <source>
        <dbReference type="ARBA" id="ARBA00023242"/>
    </source>
</evidence>
<accession>A0ABQ9JV91</accession>
<dbReference type="PANTHER" id="PTHR15641:SF1">
    <property type="entry name" value="ELONGATOR COMPLEX PROTEIN 5"/>
    <property type="match status" value="1"/>
</dbReference>
<dbReference type="InterPro" id="IPR019519">
    <property type="entry name" value="Elp5"/>
</dbReference>
<dbReference type="Proteomes" id="UP001162164">
    <property type="component" value="Unassembled WGS sequence"/>
</dbReference>
<dbReference type="Pfam" id="PF10483">
    <property type="entry name" value="Elong_Iki1"/>
    <property type="match status" value="2"/>
</dbReference>
<comment type="similarity">
    <text evidence="4">Belongs to the ELP5 family.</text>
</comment>
<dbReference type="InterPro" id="IPR027417">
    <property type="entry name" value="P-loop_NTPase"/>
</dbReference>
<sequence length="282" mass="32815">MLKSYLTKQPYTKFILIEDTLQEQGKQIFHYLVKTHIDKGQYKVQYFVFHENFPRLRSTFTNTINVCLHDLTGDVCGWDENEERKDFESSISELNGGDVVIVDSLAHAIYQYGLGETYRLINNVKNQGVQQIIALLHTDLLKEKEKICSLFEHLSTLNLNIEPKFISENRRAQYTHKKSGGKVITQIEEYKFEGTNFVTQKIEKPSVKKLLDSTQMPQADPESISTFRIGLTDEEKISRDQLVLPYLPKSETQTGKEEGKIFYEFDQRDDWDEEDPDDDLDI</sequence>
<name>A0ABQ9JV91_9CUCU</name>
<evidence type="ECO:0000313" key="10">
    <source>
        <dbReference type="EMBL" id="KAJ8982231.1"/>
    </source>
</evidence>
<proteinExistence type="inferred from homology"/>
<keyword evidence="8" id="KW-0539">Nucleus</keyword>
<keyword evidence="6" id="KW-0963">Cytoplasm</keyword>
<dbReference type="EMBL" id="JAPWTJ010000139">
    <property type="protein sequence ID" value="KAJ8982231.1"/>
    <property type="molecule type" value="Genomic_DNA"/>
</dbReference>
<dbReference type="PANTHER" id="PTHR15641">
    <property type="entry name" value="ELONGATOR COMPLEX PROTEIN 5"/>
    <property type="match status" value="1"/>
</dbReference>
<gene>
    <name evidence="10" type="ORF">NQ317_013533</name>
</gene>
<evidence type="ECO:0000256" key="7">
    <source>
        <dbReference type="ARBA" id="ARBA00022694"/>
    </source>
</evidence>
<evidence type="ECO:0000256" key="6">
    <source>
        <dbReference type="ARBA" id="ARBA00022490"/>
    </source>
</evidence>
<evidence type="ECO:0000256" key="5">
    <source>
        <dbReference type="ARBA" id="ARBA00020264"/>
    </source>
</evidence>
<comment type="subcellular location">
    <subcellularLocation>
        <location evidence="2">Cytoplasm</location>
    </subcellularLocation>
    <subcellularLocation>
        <location evidence="1">Nucleus</location>
    </subcellularLocation>
</comment>
<evidence type="ECO:0000256" key="1">
    <source>
        <dbReference type="ARBA" id="ARBA00004123"/>
    </source>
</evidence>
<feature type="compositionally biased region" description="Acidic residues" evidence="9">
    <location>
        <begin position="269"/>
        <end position="282"/>
    </location>
</feature>
<keyword evidence="7" id="KW-0819">tRNA processing</keyword>
<feature type="region of interest" description="Disordered" evidence="9">
    <location>
        <begin position="248"/>
        <end position="282"/>
    </location>
</feature>
<comment type="pathway">
    <text evidence="3">tRNA modification; 5-methoxycarbonylmethyl-2-thiouridine-tRNA biosynthesis.</text>
</comment>
<reference evidence="10" key="1">
    <citation type="journal article" date="2023" name="Insect Mol. Biol.">
        <title>Genome sequencing provides insights into the evolution of gene families encoding plant cell wall-degrading enzymes in longhorned beetles.</title>
        <authorList>
            <person name="Shin N.R."/>
            <person name="Okamura Y."/>
            <person name="Kirsch R."/>
            <person name="Pauchet Y."/>
        </authorList>
    </citation>
    <scope>NUCLEOTIDE SEQUENCE</scope>
    <source>
        <strain evidence="10">MMC_N1</strain>
    </source>
</reference>
<evidence type="ECO:0000256" key="2">
    <source>
        <dbReference type="ARBA" id="ARBA00004496"/>
    </source>
</evidence>
<comment type="caution">
    <text evidence="10">The sequence shown here is derived from an EMBL/GenBank/DDBJ whole genome shotgun (WGS) entry which is preliminary data.</text>
</comment>
<organism evidence="10 11">
    <name type="scientific">Molorchus minor</name>
    <dbReference type="NCBI Taxonomy" id="1323400"/>
    <lineage>
        <taxon>Eukaryota</taxon>
        <taxon>Metazoa</taxon>
        <taxon>Ecdysozoa</taxon>
        <taxon>Arthropoda</taxon>
        <taxon>Hexapoda</taxon>
        <taxon>Insecta</taxon>
        <taxon>Pterygota</taxon>
        <taxon>Neoptera</taxon>
        <taxon>Endopterygota</taxon>
        <taxon>Coleoptera</taxon>
        <taxon>Polyphaga</taxon>
        <taxon>Cucujiformia</taxon>
        <taxon>Chrysomeloidea</taxon>
        <taxon>Cerambycidae</taxon>
        <taxon>Lamiinae</taxon>
        <taxon>Monochamini</taxon>
        <taxon>Molorchus</taxon>
    </lineage>
</organism>
<protein>
    <recommendedName>
        <fullName evidence="5">Elongator complex protein 5</fullName>
    </recommendedName>
</protein>
<feature type="compositionally biased region" description="Basic and acidic residues" evidence="9">
    <location>
        <begin position="254"/>
        <end position="268"/>
    </location>
</feature>
<dbReference type="Gene3D" id="3.40.50.300">
    <property type="entry name" value="P-loop containing nucleotide triphosphate hydrolases"/>
    <property type="match status" value="1"/>
</dbReference>
<evidence type="ECO:0000256" key="9">
    <source>
        <dbReference type="SAM" id="MobiDB-lite"/>
    </source>
</evidence>
<evidence type="ECO:0000256" key="4">
    <source>
        <dbReference type="ARBA" id="ARBA00009567"/>
    </source>
</evidence>
<evidence type="ECO:0000313" key="11">
    <source>
        <dbReference type="Proteomes" id="UP001162164"/>
    </source>
</evidence>
<keyword evidence="11" id="KW-1185">Reference proteome</keyword>
<evidence type="ECO:0000256" key="3">
    <source>
        <dbReference type="ARBA" id="ARBA00005043"/>
    </source>
</evidence>